<keyword evidence="2" id="KW-0812">Transmembrane</keyword>
<evidence type="ECO:0000256" key="2">
    <source>
        <dbReference type="SAM" id="Phobius"/>
    </source>
</evidence>
<feature type="region of interest" description="Disordered" evidence="1">
    <location>
        <begin position="142"/>
        <end position="243"/>
    </location>
</feature>
<gene>
    <name evidence="3" type="ORF">GCM10015535_53810</name>
</gene>
<feature type="transmembrane region" description="Helical" evidence="2">
    <location>
        <begin position="51"/>
        <end position="71"/>
    </location>
</feature>
<feature type="compositionally biased region" description="Low complexity" evidence="1">
    <location>
        <begin position="183"/>
        <end position="217"/>
    </location>
</feature>
<proteinExistence type="predicted"/>
<name>A0ABQ2W4X5_9ACTN</name>
<evidence type="ECO:0000256" key="1">
    <source>
        <dbReference type="SAM" id="MobiDB-lite"/>
    </source>
</evidence>
<keyword evidence="2" id="KW-0472">Membrane</keyword>
<sequence>MIRNVLGSVLALAGAAAAVLSPFRDWYDGRLGRHYRIEELFTGITVGRPGLLDSILLAFLFAALLTVVGVVLRSRLLVAAAGVVVLGFTVLWMVRQGQATGSLTVAGDGSGLRWGVAEAAAGGVLLLMGAAVMSGRRAARGARDRPYAAPGSEHPDTWPPTQEPGPSVQTSTLPEPEPELYTGPDPAARPPDAASGPGRESGSGAAPHPAPHPAAGSNPDDQETAQLPVVPDEGPDADGRPHR</sequence>
<keyword evidence="2" id="KW-1133">Transmembrane helix</keyword>
<reference evidence="4" key="1">
    <citation type="journal article" date="2019" name="Int. J. Syst. Evol. Microbiol.">
        <title>The Global Catalogue of Microorganisms (GCM) 10K type strain sequencing project: providing services to taxonomists for standard genome sequencing and annotation.</title>
        <authorList>
            <consortium name="The Broad Institute Genomics Platform"/>
            <consortium name="The Broad Institute Genome Sequencing Center for Infectious Disease"/>
            <person name="Wu L."/>
            <person name="Ma J."/>
        </authorList>
    </citation>
    <scope>NUCLEOTIDE SEQUENCE [LARGE SCALE GENOMIC DNA]</scope>
    <source>
        <strain evidence="4">JCM 4376</strain>
    </source>
</reference>
<feature type="transmembrane region" description="Helical" evidence="2">
    <location>
        <begin position="114"/>
        <end position="133"/>
    </location>
</feature>
<evidence type="ECO:0000313" key="4">
    <source>
        <dbReference type="Proteomes" id="UP000660675"/>
    </source>
</evidence>
<dbReference type="EMBL" id="BMTF01000022">
    <property type="protein sequence ID" value="GGV92568.1"/>
    <property type="molecule type" value="Genomic_DNA"/>
</dbReference>
<organism evidence="3 4">
    <name type="scientific">Streptomyces gelaticus</name>
    <dbReference type="NCBI Taxonomy" id="285446"/>
    <lineage>
        <taxon>Bacteria</taxon>
        <taxon>Bacillati</taxon>
        <taxon>Actinomycetota</taxon>
        <taxon>Actinomycetes</taxon>
        <taxon>Kitasatosporales</taxon>
        <taxon>Streptomycetaceae</taxon>
        <taxon>Streptomyces</taxon>
    </lineage>
</organism>
<dbReference type="RefSeq" id="WP_229867257.1">
    <property type="nucleotide sequence ID" value="NZ_BMTF01000022.1"/>
</dbReference>
<accession>A0ABQ2W4X5</accession>
<comment type="caution">
    <text evidence="3">The sequence shown here is derived from an EMBL/GenBank/DDBJ whole genome shotgun (WGS) entry which is preliminary data.</text>
</comment>
<dbReference type="Proteomes" id="UP000660675">
    <property type="component" value="Unassembled WGS sequence"/>
</dbReference>
<evidence type="ECO:0000313" key="3">
    <source>
        <dbReference type="EMBL" id="GGV92568.1"/>
    </source>
</evidence>
<feature type="transmembrane region" description="Helical" evidence="2">
    <location>
        <begin position="76"/>
        <end position="94"/>
    </location>
</feature>
<keyword evidence="4" id="KW-1185">Reference proteome</keyword>
<protein>
    <submittedName>
        <fullName evidence="3">Uncharacterized protein</fullName>
    </submittedName>
</protein>